<sequence>MMSVIERLGDRILRTVVPEAPAAACGTTKTLKGVLSYVTYYDLYNSCNGAKGCYADFHTYTSTSWNGYCLT</sequence>
<evidence type="ECO:0000313" key="2">
    <source>
        <dbReference type="Proteomes" id="UP001152519"/>
    </source>
</evidence>
<organism evidence="1 2">
    <name type="scientific">Actinacidiphila cocklensis</name>
    <dbReference type="NCBI Taxonomy" id="887465"/>
    <lineage>
        <taxon>Bacteria</taxon>
        <taxon>Bacillati</taxon>
        <taxon>Actinomycetota</taxon>
        <taxon>Actinomycetes</taxon>
        <taxon>Kitasatosporales</taxon>
        <taxon>Streptomycetaceae</taxon>
        <taxon>Actinacidiphila</taxon>
    </lineage>
</organism>
<dbReference type="EMBL" id="CAJSLV010000035">
    <property type="protein sequence ID" value="CAG6391727.1"/>
    <property type="molecule type" value="Genomic_DNA"/>
</dbReference>
<dbReference type="Proteomes" id="UP001152519">
    <property type="component" value="Unassembled WGS sequence"/>
</dbReference>
<gene>
    <name evidence="1" type="ORF">SCOCK_130131</name>
</gene>
<proteinExistence type="predicted"/>
<comment type="caution">
    <text evidence="1">The sequence shown here is derived from an EMBL/GenBank/DDBJ whole genome shotgun (WGS) entry which is preliminary data.</text>
</comment>
<protein>
    <submittedName>
        <fullName evidence="1">Uncharacterized protein</fullName>
    </submittedName>
</protein>
<reference evidence="1" key="1">
    <citation type="submission" date="2021-05" db="EMBL/GenBank/DDBJ databases">
        <authorList>
            <person name="Arsene-Ploetze F."/>
        </authorList>
    </citation>
    <scope>NUCLEOTIDE SEQUENCE</scope>
    <source>
        <strain evidence="1">DSM 42138</strain>
    </source>
</reference>
<accession>A0A9W4E2Y7</accession>
<dbReference type="RefSeq" id="WP_251485566.1">
    <property type="nucleotide sequence ID" value="NZ_CAJSLV010000035.1"/>
</dbReference>
<dbReference type="AlphaFoldDB" id="A0A9W4E2Y7"/>
<keyword evidence="2" id="KW-1185">Reference proteome</keyword>
<evidence type="ECO:0000313" key="1">
    <source>
        <dbReference type="EMBL" id="CAG6391727.1"/>
    </source>
</evidence>
<name>A0A9W4E2Y7_9ACTN</name>